<dbReference type="AlphaFoldDB" id="A0A4C1S862"/>
<proteinExistence type="predicted"/>
<keyword evidence="2" id="KW-1185">Reference proteome</keyword>
<dbReference type="Proteomes" id="UP000299102">
    <property type="component" value="Unassembled WGS sequence"/>
</dbReference>
<evidence type="ECO:0000313" key="2">
    <source>
        <dbReference type="Proteomes" id="UP000299102"/>
    </source>
</evidence>
<dbReference type="EMBL" id="BGZK01000001">
    <property type="protein sequence ID" value="GBO98492.1"/>
    <property type="molecule type" value="Genomic_DNA"/>
</dbReference>
<comment type="caution">
    <text evidence="1">The sequence shown here is derived from an EMBL/GenBank/DDBJ whole genome shotgun (WGS) entry which is preliminary data.</text>
</comment>
<sequence>MFLSSFGGGSRRRRAKRMRARPRAYLNNKKNPYLFKKALVEQIKARRGVLEHSVDLGREQEAPTDITCVTSCGWQDILARNRENAMRCGQTVRMYSSSVALSDAYCESRSRLALHHDTGDEQLWGRAHETSDATQALSSSCIFRNRTFVKKWAHPRRRKQVIPFRIHTRVWAHRGCRPPTTKLFRESCVSDKLQI</sequence>
<name>A0A4C1S862_EUMVA</name>
<accession>A0A4C1S862</accession>
<protein>
    <submittedName>
        <fullName evidence="1">Uncharacterized protein</fullName>
    </submittedName>
</protein>
<organism evidence="1 2">
    <name type="scientific">Eumeta variegata</name>
    <name type="common">Bagworm moth</name>
    <name type="synonym">Eumeta japonica</name>
    <dbReference type="NCBI Taxonomy" id="151549"/>
    <lineage>
        <taxon>Eukaryota</taxon>
        <taxon>Metazoa</taxon>
        <taxon>Ecdysozoa</taxon>
        <taxon>Arthropoda</taxon>
        <taxon>Hexapoda</taxon>
        <taxon>Insecta</taxon>
        <taxon>Pterygota</taxon>
        <taxon>Neoptera</taxon>
        <taxon>Endopterygota</taxon>
        <taxon>Lepidoptera</taxon>
        <taxon>Glossata</taxon>
        <taxon>Ditrysia</taxon>
        <taxon>Tineoidea</taxon>
        <taxon>Psychidae</taxon>
        <taxon>Oiketicinae</taxon>
        <taxon>Eumeta</taxon>
    </lineage>
</organism>
<evidence type="ECO:0000313" key="1">
    <source>
        <dbReference type="EMBL" id="GBO98492.1"/>
    </source>
</evidence>
<gene>
    <name evidence="1" type="ORF">EVAR_100_1</name>
</gene>
<reference evidence="1 2" key="1">
    <citation type="journal article" date="2019" name="Commun. Biol.">
        <title>The bagworm genome reveals a unique fibroin gene that provides high tensile strength.</title>
        <authorList>
            <person name="Kono N."/>
            <person name="Nakamura H."/>
            <person name="Ohtoshi R."/>
            <person name="Tomita M."/>
            <person name="Numata K."/>
            <person name="Arakawa K."/>
        </authorList>
    </citation>
    <scope>NUCLEOTIDE SEQUENCE [LARGE SCALE GENOMIC DNA]</scope>
</reference>